<protein>
    <submittedName>
        <fullName evidence="2">Uncharacterized protein</fullName>
    </submittedName>
</protein>
<organism evidence="2 3">
    <name type="scientific">Streptomyces catenulae</name>
    <dbReference type="NCBI Taxonomy" id="66875"/>
    <lineage>
        <taxon>Bacteria</taxon>
        <taxon>Bacillati</taxon>
        <taxon>Actinomycetota</taxon>
        <taxon>Actinomycetes</taxon>
        <taxon>Kitasatosporales</taxon>
        <taxon>Streptomycetaceae</taxon>
        <taxon>Streptomyces</taxon>
    </lineage>
</organism>
<comment type="caution">
    <text evidence="2">The sequence shown here is derived from an EMBL/GenBank/DDBJ whole genome shotgun (WGS) entry which is preliminary data.</text>
</comment>
<dbReference type="EMBL" id="JBEZVI010000007">
    <property type="protein sequence ID" value="MEU3710758.1"/>
    <property type="molecule type" value="Genomic_DNA"/>
</dbReference>
<gene>
    <name evidence="2" type="ORF">AB0E61_11765</name>
</gene>
<evidence type="ECO:0000313" key="3">
    <source>
        <dbReference type="Proteomes" id="UP001550853"/>
    </source>
</evidence>
<proteinExistence type="predicted"/>
<dbReference type="Proteomes" id="UP001550853">
    <property type="component" value="Unassembled WGS sequence"/>
</dbReference>
<feature type="compositionally biased region" description="Basic and acidic residues" evidence="1">
    <location>
        <begin position="117"/>
        <end position="147"/>
    </location>
</feature>
<name>A0ABV2YYE0_9ACTN</name>
<evidence type="ECO:0000313" key="2">
    <source>
        <dbReference type="EMBL" id="MEU3710758.1"/>
    </source>
</evidence>
<evidence type="ECO:0000256" key="1">
    <source>
        <dbReference type="SAM" id="MobiDB-lite"/>
    </source>
</evidence>
<keyword evidence="3" id="KW-1185">Reference proteome</keyword>
<reference evidence="2 3" key="1">
    <citation type="submission" date="2024-06" db="EMBL/GenBank/DDBJ databases">
        <title>The Natural Products Discovery Center: Release of the First 8490 Sequenced Strains for Exploring Actinobacteria Biosynthetic Diversity.</title>
        <authorList>
            <person name="Kalkreuter E."/>
            <person name="Kautsar S.A."/>
            <person name="Yang D."/>
            <person name="Bader C.D."/>
            <person name="Teijaro C.N."/>
            <person name="Fluegel L."/>
            <person name="Davis C.M."/>
            <person name="Simpson J.R."/>
            <person name="Lauterbach L."/>
            <person name="Steele A.D."/>
            <person name="Gui C."/>
            <person name="Meng S."/>
            <person name="Li G."/>
            <person name="Viehrig K."/>
            <person name="Ye F."/>
            <person name="Su P."/>
            <person name="Kiefer A.F."/>
            <person name="Nichols A."/>
            <person name="Cepeda A.J."/>
            <person name="Yan W."/>
            <person name="Fan B."/>
            <person name="Jiang Y."/>
            <person name="Adhikari A."/>
            <person name="Zheng C.-J."/>
            <person name="Schuster L."/>
            <person name="Cowan T.M."/>
            <person name="Smanski M.J."/>
            <person name="Chevrette M.G."/>
            <person name="De Carvalho L.P.S."/>
            <person name="Shen B."/>
        </authorList>
    </citation>
    <scope>NUCLEOTIDE SEQUENCE [LARGE SCALE GENOMIC DNA]</scope>
    <source>
        <strain evidence="2 3">NPDC033039</strain>
    </source>
</reference>
<sequence>MGGEGGRWDTRGSVRRVLLVVHNVTSATRLLDVLPLLRDWRIQLLATCTGSSPFQAGVPELLAEVGVPVLPWAQALRTPVDLAVSASFGGQLHELCGKLTVLSHGVGYNKTLATPDAGRRTPDAGRRTPDAGRRTPDAGRRTPDAGR</sequence>
<feature type="region of interest" description="Disordered" evidence="1">
    <location>
        <begin position="111"/>
        <end position="147"/>
    </location>
</feature>
<feature type="non-terminal residue" evidence="2">
    <location>
        <position position="147"/>
    </location>
</feature>
<accession>A0ABV2YYE0</accession>